<feature type="domain" description="Alpha-D-phosphohexomutase alpha/beta/alpha" evidence="8">
    <location>
        <begin position="161"/>
        <end position="262"/>
    </location>
</feature>
<dbReference type="EMBL" id="UINC01088430">
    <property type="protein sequence ID" value="SVC38640.1"/>
    <property type="molecule type" value="Genomic_DNA"/>
</dbReference>
<reference evidence="10" key="1">
    <citation type="submission" date="2018-05" db="EMBL/GenBank/DDBJ databases">
        <authorList>
            <person name="Lanie J.A."/>
            <person name="Ng W.-L."/>
            <person name="Kazmierczak K.M."/>
            <person name="Andrzejewski T.M."/>
            <person name="Davidsen T.M."/>
            <person name="Wayne K.J."/>
            <person name="Tettelin H."/>
            <person name="Glass J.I."/>
            <person name="Rusch D."/>
            <person name="Podicherti R."/>
            <person name="Tsui H.-C.T."/>
            <person name="Winkler M.E."/>
        </authorList>
    </citation>
    <scope>NUCLEOTIDE SEQUENCE</scope>
</reference>
<evidence type="ECO:0008006" key="11">
    <source>
        <dbReference type="Google" id="ProtNLM"/>
    </source>
</evidence>
<dbReference type="Pfam" id="PF02879">
    <property type="entry name" value="PGM_PMM_II"/>
    <property type="match status" value="1"/>
</dbReference>
<evidence type="ECO:0000259" key="9">
    <source>
        <dbReference type="Pfam" id="PF02880"/>
    </source>
</evidence>
<evidence type="ECO:0000259" key="8">
    <source>
        <dbReference type="Pfam" id="PF02879"/>
    </source>
</evidence>
<comment type="similarity">
    <text evidence="2">Belongs to the phosphohexose mutase family.</text>
</comment>
<dbReference type="InterPro" id="IPR016066">
    <property type="entry name" value="A-D-PHexomutase_CS"/>
</dbReference>
<dbReference type="Gene3D" id="3.40.120.10">
    <property type="entry name" value="Alpha-D-Glucose-1,6-Bisphosphate, subunit A, domain 3"/>
    <property type="match status" value="3"/>
</dbReference>
<evidence type="ECO:0000256" key="5">
    <source>
        <dbReference type="ARBA" id="ARBA00022842"/>
    </source>
</evidence>
<evidence type="ECO:0000256" key="2">
    <source>
        <dbReference type="ARBA" id="ARBA00010231"/>
    </source>
</evidence>
<dbReference type="InterPro" id="IPR005841">
    <property type="entry name" value="Alpha-D-phosphohexomutase_SF"/>
</dbReference>
<dbReference type="Pfam" id="PF02878">
    <property type="entry name" value="PGM_PMM_I"/>
    <property type="match status" value="1"/>
</dbReference>
<organism evidence="10">
    <name type="scientific">marine metagenome</name>
    <dbReference type="NCBI Taxonomy" id="408172"/>
    <lineage>
        <taxon>unclassified sequences</taxon>
        <taxon>metagenomes</taxon>
        <taxon>ecological metagenomes</taxon>
    </lineage>
</organism>
<dbReference type="GO" id="GO:0006166">
    <property type="term" value="P:purine ribonucleoside salvage"/>
    <property type="evidence" value="ECO:0007669"/>
    <property type="project" value="TreeGrafter"/>
</dbReference>
<feature type="non-terminal residue" evidence="10">
    <location>
        <position position="381"/>
    </location>
</feature>
<dbReference type="InterPro" id="IPR005845">
    <property type="entry name" value="A-D-PHexomutase_a/b/a-II"/>
</dbReference>
<dbReference type="InterPro" id="IPR016055">
    <property type="entry name" value="A-D-PHexomutase_a/b/a-I/II/III"/>
</dbReference>
<dbReference type="SUPFAM" id="SSF53738">
    <property type="entry name" value="Phosphoglucomutase, first 3 domains"/>
    <property type="match status" value="2"/>
</dbReference>
<accession>A0A382LPU5</accession>
<evidence type="ECO:0000259" key="7">
    <source>
        <dbReference type="Pfam" id="PF02878"/>
    </source>
</evidence>
<keyword evidence="3" id="KW-0597">Phosphoprotein</keyword>
<evidence type="ECO:0000256" key="1">
    <source>
        <dbReference type="ARBA" id="ARBA00001946"/>
    </source>
</evidence>
<dbReference type="PANTHER" id="PTHR45745:SF1">
    <property type="entry name" value="PHOSPHOGLUCOMUTASE 2B-RELATED"/>
    <property type="match status" value="1"/>
</dbReference>
<feature type="domain" description="Alpha-D-phosphohexomutase alpha/beta/alpha" evidence="9">
    <location>
        <begin position="269"/>
        <end position="373"/>
    </location>
</feature>
<gene>
    <name evidence="10" type="ORF">METZ01_LOCUS291494</name>
</gene>
<dbReference type="InterPro" id="IPR005846">
    <property type="entry name" value="A-D-PHexomutase_a/b/a-III"/>
</dbReference>
<evidence type="ECO:0000313" key="10">
    <source>
        <dbReference type="EMBL" id="SVC38640.1"/>
    </source>
</evidence>
<keyword evidence="6" id="KW-0413">Isomerase</keyword>
<dbReference type="Pfam" id="PF02880">
    <property type="entry name" value="PGM_PMM_III"/>
    <property type="match status" value="1"/>
</dbReference>
<dbReference type="InterPro" id="IPR005844">
    <property type="entry name" value="A-D-PHexomutase_a/b/a-I"/>
</dbReference>
<feature type="domain" description="Alpha-D-phosphohexomutase alpha/beta/alpha" evidence="7">
    <location>
        <begin position="7"/>
        <end position="141"/>
    </location>
</feature>
<dbReference type="PANTHER" id="PTHR45745">
    <property type="entry name" value="PHOSPHOMANNOMUTASE 45A"/>
    <property type="match status" value="1"/>
</dbReference>
<proteinExistence type="inferred from homology"/>
<dbReference type="PROSITE" id="PS00710">
    <property type="entry name" value="PGM_PMM"/>
    <property type="match status" value="1"/>
</dbReference>
<evidence type="ECO:0000256" key="6">
    <source>
        <dbReference type="ARBA" id="ARBA00023235"/>
    </source>
</evidence>
<dbReference type="AlphaFoldDB" id="A0A382LPU5"/>
<keyword evidence="5" id="KW-0460">Magnesium</keyword>
<dbReference type="PRINTS" id="PR00509">
    <property type="entry name" value="PGMPMM"/>
</dbReference>
<dbReference type="GO" id="GO:0005975">
    <property type="term" value="P:carbohydrate metabolic process"/>
    <property type="evidence" value="ECO:0007669"/>
    <property type="project" value="InterPro"/>
</dbReference>
<keyword evidence="4" id="KW-0479">Metal-binding</keyword>
<sequence>MEVFVNIKFGTDGWRGLIAEDFTFENVRICTQGLADFLGASGNTKGEFLVGFDTRFLSRNFAETVSTVLAGNGIKVNIANQPTPTPVISFNTLKRRAIGAVIITASHNPFDWNGLKIKMGYGGSPTEETMLELEKYISRVESVKIAPLSSPLINSFDPRMPYVDHISKFLDLSPIRNSQLNILCDPMFGAGSGYLPLILNGTKAHVSEIRNQINPAFPGMQQPEPVLDNLQRLSKLVVDQNANVGIAYDGDADRLGIIDENGDYISTLHVFSLLALYFLEVRKIKGPIIKSITSSDMLFRLGELYHVPVHETKIGFKHIGPVMLEKDALIGGEESGGYGYRGHIPERDGILSSLLFLDFMIKLEMSPAKLIKYLHNKVGEH</sequence>
<evidence type="ECO:0000256" key="4">
    <source>
        <dbReference type="ARBA" id="ARBA00022723"/>
    </source>
</evidence>
<name>A0A382LPU5_9ZZZZ</name>
<evidence type="ECO:0000256" key="3">
    <source>
        <dbReference type="ARBA" id="ARBA00022553"/>
    </source>
</evidence>
<protein>
    <recommendedName>
        <fullName evidence="11">Alpha-D-phosphohexomutase alpha/beta/alpha domain-containing protein</fullName>
    </recommendedName>
</protein>
<dbReference type="GO" id="GO:0000287">
    <property type="term" value="F:magnesium ion binding"/>
    <property type="evidence" value="ECO:0007669"/>
    <property type="project" value="InterPro"/>
</dbReference>
<dbReference type="GO" id="GO:0008973">
    <property type="term" value="F:phosphopentomutase activity"/>
    <property type="evidence" value="ECO:0007669"/>
    <property type="project" value="TreeGrafter"/>
</dbReference>
<comment type="cofactor">
    <cofactor evidence="1">
        <name>Mg(2+)</name>
        <dbReference type="ChEBI" id="CHEBI:18420"/>
    </cofactor>
</comment>